<proteinExistence type="predicted"/>
<dbReference type="InterPro" id="IPR018607">
    <property type="entry name" value="Ctf8"/>
</dbReference>
<organism evidence="1 2">
    <name type="scientific">Clydaea vesicula</name>
    <dbReference type="NCBI Taxonomy" id="447962"/>
    <lineage>
        <taxon>Eukaryota</taxon>
        <taxon>Fungi</taxon>
        <taxon>Fungi incertae sedis</taxon>
        <taxon>Chytridiomycota</taxon>
        <taxon>Chytridiomycota incertae sedis</taxon>
        <taxon>Chytridiomycetes</taxon>
        <taxon>Lobulomycetales</taxon>
        <taxon>Lobulomycetaceae</taxon>
        <taxon>Clydaea</taxon>
    </lineage>
</organism>
<comment type="caution">
    <text evidence="1">The sequence shown here is derived from an EMBL/GenBank/DDBJ whole genome shotgun (WGS) entry which is preliminary data.</text>
</comment>
<sequence>MILTLNNTINQIVSGKENQDDQEEFILIDLQGSIQFNKQNDKSVADLHFVESTPYLTIGHHKLKGEKVILKKPLGVLKKKNVNNEDQETNKETPHIQLDMIYVLKYKYLFKERPEYLNYNNNYL</sequence>
<evidence type="ECO:0000313" key="1">
    <source>
        <dbReference type="EMBL" id="KAJ3228391.1"/>
    </source>
</evidence>
<dbReference type="Proteomes" id="UP001211065">
    <property type="component" value="Unassembled WGS sequence"/>
</dbReference>
<dbReference type="GO" id="GO:0031390">
    <property type="term" value="C:Ctf18 RFC-like complex"/>
    <property type="evidence" value="ECO:0007669"/>
    <property type="project" value="InterPro"/>
</dbReference>
<protein>
    <submittedName>
        <fullName evidence="1">Chromosome transmission fidelity protein 8</fullName>
    </submittedName>
</protein>
<gene>
    <name evidence="1" type="primary">CHTF8</name>
    <name evidence="1" type="ORF">HK099_002896</name>
</gene>
<dbReference type="Pfam" id="PF09696">
    <property type="entry name" value="Ctf8"/>
    <property type="match status" value="1"/>
</dbReference>
<dbReference type="AlphaFoldDB" id="A0AAD5U8B6"/>
<dbReference type="GO" id="GO:0007064">
    <property type="term" value="P:mitotic sister chromatid cohesion"/>
    <property type="evidence" value="ECO:0007669"/>
    <property type="project" value="InterPro"/>
</dbReference>
<evidence type="ECO:0000313" key="2">
    <source>
        <dbReference type="Proteomes" id="UP001211065"/>
    </source>
</evidence>
<accession>A0AAD5U8B6</accession>
<reference evidence="1" key="1">
    <citation type="submission" date="2020-05" db="EMBL/GenBank/DDBJ databases">
        <title>Phylogenomic resolution of chytrid fungi.</title>
        <authorList>
            <person name="Stajich J.E."/>
            <person name="Amses K."/>
            <person name="Simmons R."/>
            <person name="Seto K."/>
            <person name="Myers J."/>
            <person name="Bonds A."/>
            <person name="Quandt C.A."/>
            <person name="Barry K."/>
            <person name="Liu P."/>
            <person name="Grigoriev I."/>
            <person name="Longcore J.E."/>
            <person name="James T.Y."/>
        </authorList>
    </citation>
    <scope>NUCLEOTIDE SEQUENCE</scope>
    <source>
        <strain evidence="1">JEL0476</strain>
    </source>
</reference>
<name>A0AAD5U8B6_9FUNG</name>
<dbReference type="PANTHER" id="PTHR47475">
    <property type="entry name" value="CHROMOSOME TRANSMISSION FIDELITY PROTEIN 8"/>
    <property type="match status" value="1"/>
</dbReference>
<dbReference type="PANTHER" id="PTHR47475:SF2">
    <property type="entry name" value="CHROMOSOME TRANSMISSION FIDELITY PROTEIN 8"/>
    <property type="match status" value="1"/>
</dbReference>
<keyword evidence="2" id="KW-1185">Reference proteome</keyword>
<dbReference type="EMBL" id="JADGJW010000002">
    <property type="protein sequence ID" value="KAJ3228391.1"/>
    <property type="molecule type" value="Genomic_DNA"/>
</dbReference>